<keyword evidence="2 5" id="KW-0812">Transmembrane</keyword>
<keyword evidence="3 5" id="KW-1133">Transmembrane helix</keyword>
<gene>
    <name evidence="7" type="ORF">LCGC14_1518110</name>
</gene>
<evidence type="ECO:0000256" key="3">
    <source>
        <dbReference type="ARBA" id="ARBA00022989"/>
    </source>
</evidence>
<feature type="transmembrane region" description="Helical" evidence="5">
    <location>
        <begin position="222"/>
        <end position="255"/>
    </location>
</feature>
<evidence type="ECO:0000256" key="5">
    <source>
        <dbReference type="SAM" id="Phobius"/>
    </source>
</evidence>
<evidence type="ECO:0000256" key="2">
    <source>
        <dbReference type="ARBA" id="ARBA00022692"/>
    </source>
</evidence>
<evidence type="ECO:0000256" key="1">
    <source>
        <dbReference type="ARBA" id="ARBA00004141"/>
    </source>
</evidence>
<proteinExistence type="predicted"/>
<feature type="transmembrane region" description="Helical" evidence="5">
    <location>
        <begin position="355"/>
        <end position="374"/>
    </location>
</feature>
<feature type="transmembrane region" description="Helical" evidence="5">
    <location>
        <begin position="54"/>
        <end position="74"/>
    </location>
</feature>
<feature type="transmembrane region" description="Helical" evidence="5">
    <location>
        <begin position="147"/>
        <end position="170"/>
    </location>
</feature>
<evidence type="ECO:0000313" key="7">
    <source>
        <dbReference type="EMBL" id="KKM62786.1"/>
    </source>
</evidence>
<dbReference type="PANTHER" id="PTHR43021">
    <property type="entry name" value="NA(+)/H(+) ANTIPORTER-RELATED"/>
    <property type="match status" value="1"/>
</dbReference>
<dbReference type="GO" id="GO:0015297">
    <property type="term" value="F:antiporter activity"/>
    <property type="evidence" value="ECO:0007669"/>
    <property type="project" value="InterPro"/>
</dbReference>
<dbReference type="EMBL" id="LAZR01011227">
    <property type="protein sequence ID" value="KKM62786.1"/>
    <property type="molecule type" value="Genomic_DNA"/>
</dbReference>
<feature type="transmembrane region" description="Helical" evidence="5">
    <location>
        <begin position="115"/>
        <end position="135"/>
    </location>
</feature>
<evidence type="ECO:0000259" key="6">
    <source>
        <dbReference type="Pfam" id="PF00999"/>
    </source>
</evidence>
<dbReference type="GO" id="GO:1902600">
    <property type="term" value="P:proton transmembrane transport"/>
    <property type="evidence" value="ECO:0007669"/>
    <property type="project" value="InterPro"/>
</dbReference>
<accession>A0A0F9JKA5</accession>
<evidence type="ECO:0000256" key="4">
    <source>
        <dbReference type="ARBA" id="ARBA00023136"/>
    </source>
</evidence>
<comment type="caution">
    <text evidence="7">The sequence shown here is derived from an EMBL/GenBank/DDBJ whole genome shotgun (WGS) entry which is preliminary data.</text>
</comment>
<feature type="transmembrane region" description="Helical" evidence="5">
    <location>
        <begin position="182"/>
        <end position="210"/>
    </location>
</feature>
<feature type="transmembrane region" description="Helical" evidence="5">
    <location>
        <begin position="275"/>
        <end position="293"/>
    </location>
</feature>
<reference evidence="7" key="1">
    <citation type="journal article" date="2015" name="Nature">
        <title>Complex archaea that bridge the gap between prokaryotes and eukaryotes.</title>
        <authorList>
            <person name="Spang A."/>
            <person name="Saw J.H."/>
            <person name="Jorgensen S.L."/>
            <person name="Zaremba-Niedzwiedzka K."/>
            <person name="Martijn J."/>
            <person name="Lind A.E."/>
            <person name="van Eijk R."/>
            <person name="Schleper C."/>
            <person name="Guy L."/>
            <person name="Ettema T.J."/>
        </authorList>
    </citation>
    <scope>NUCLEOTIDE SEQUENCE</scope>
</reference>
<feature type="transmembrane region" description="Helical" evidence="5">
    <location>
        <begin position="86"/>
        <end position="108"/>
    </location>
</feature>
<name>A0A0F9JKA5_9ZZZZ</name>
<feature type="transmembrane region" description="Helical" evidence="5">
    <location>
        <begin position="28"/>
        <end position="47"/>
    </location>
</feature>
<dbReference type="AlphaFoldDB" id="A0A0F9JKA5"/>
<feature type="domain" description="Cation/H+ exchanger transmembrane" evidence="6">
    <location>
        <begin position="13"/>
        <end position="370"/>
    </location>
</feature>
<dbReference type="InterPro" id="IPR006153">
    <property type="entry name" value="Cation/H_exchanger_TM"/>
</dbReference>
<dbReference type="GO" id="GO:0016020">
    <property type="term" value="C:membrane"/>
    <property type="evidence" value="ECO:0007669"/>
    <property type="project" value="UniProtKB-SubCell"/>
</dbReference>
<keyword evidence="4 5" id="KW-0472">Membrane</keyword>
<dbReference type="InterPro" id="IPR038770">
    <property type="entry name" value="Na+/solute_symporter_sf"/>
</dbReference>
<protein>
    <recommendedName>
        <fullName evidence="6">Cation/H+ exchanger transmembrane domain-containing protein</fullName>
    </recommendedName>
</protein>
<feature type="transmembrane region" description="Helical" evidence="5">
    <location>
        <begin position="330"/>
        <end position="349"/>
    </location>
</feature>
<dbReference type="Pfam" id="PF00999">
    <property type="entry name" value="Na_H_Exchanger"/>
    <property type="match status" value="1"/>
</dbReference>
<feature type="transmembrane region" description="Helical" evidence="5">
    <location>
        <begin position="299"/>
        <end position="318"/>
    </location>
</feature>
<sequence>MNILLSFGVILLAGFLAAKVLRRVKFPAVTAYLLLGILIGPGVLNIASEQIINASGLISNIVLGIIAFGLGQNFSRQNFSRIGKSIIWISLLEASGAWAGVFFASFFLLKQPLYLSLLFGAIASATAPAATVMIIREYRARGVFTNTLLGVVALDDAWSLIIFSVSLTLAKALRYPLTEGFFLPKIFLSAFSEIGGAFALGASIAMAFSYFSRFVKTEADLLIYTLGFVLLTTGMAVYLHFPVLLANIFLGVVLVNIRKENIRFFEVFRRVDSPLYLFFFVLAGVHLEINLLGKVGLIGVAYFGFRIAGKLLGASLGGYLSRAPKLVKKYLGFGLIPQAGVALGLALIAKVEFSPLGGIVFTTIMVTTIIYEIIGPFFTKFALSKAGEIEEKRLADSV</sequence>
<dbReference type="PANTHER" id="PTHR43021:SF2">
    <property type="entry name" value="CATION_H+ EXCHANGER DOMAIN-CONTAINING PROTEIN"/>
    <property type="match status" value="1"/>
</dbReference>
<dbReference type="Gene3D" id="1.20.1530.20">
    <property type="match status" value="1"/>
</dbReference>
<comment type="subcellular location">
    <subcellularLocation>
        <location evidence="1">Membrane</location>
        <topology evidence="1">Multi-pass membrane protein</topology>
    </subcellularLocation>
</comment>
<organism evidence="7">
    <name type="scientific">marine sediment metagenome</name>
    <dbReference type="NCBI Taxonomy" id="412755"/>
    <lineage>
        <taxon>unclassified sequences</taxon>
        <taxon>metagenomes</taxon>
        <taxon>ecological metagenomes</taxon>
    </lineage>
</organism>